<dbReference type="InterPro" id="IPR045595">
    <property type="entry name" value="SufBD_N"/>
</dbReference>
<dbReference type="RefSeq" id="WP_153485725.1">
    <property type="nucleotide sequence ID" value="NZ_VWNA01000001.1"/>
</dbReference>
<dbReference type="PANTHER" id="PTHR43575">
    <property type="entry name" value="PROTEIN ABCI7, CHLOROPLASTIC"/>
    <property type="match status" value="1"/>
</dbReference>
<dbReference type="NCBIfam" id="TIGR01981">
    <property type="entry name" value="sufD"/>
    <property type="match status" value="1"/>
</dbReference>
<evidence type="ECO:0000259" key="2">
    <source>
        <dbReference type="Pfam" id="PF01458"/>
    </source>
</evidence>
<name>A0A6A7Y5U0_9HYPH</name>
<accession>A0A6A7Y5U0</accession>
<dbReference type="PANTHER" id="PTHR43575:SF1">
    <property type="entry name" value="PROTEIN ABCI7, CHLOROPLASTIC"/>
    <property type="match status" value="1"/>
</dbReference>
<sequence>MSIEPRRVVTAAESEIASRFAARVAEEPAAITRRREAAIAALARDGLPNRRVEAYRYTDLKAAVRAFHPAAAPADAAQAETAFARAFAGLSALDHRIVFVDGHYSPALSRLATLDGAVTVSPLAPDLLADSPHAQAVGHLADGVAADPVVALNTAFFGDGTVIHVAPDATIAKTVAIVHIATGSAPASTHVRHVVTIGRGATVRFFEQHAGAEAAERQSNTVVELDIGPRAQVAWARLQEEGLSSLHLGSLVVRLGEAAEFDHLSVVFGAGLSRHQGFVTFAGPHARAGFETVTLIDGRRQADATLVVNHAVPDCVSRERFRAVIDDEARSIVQGRINVAPQAQRTDGRMMTQALVIGEGAESINKPELEIFADDVQCAHGATSGRLDPQAVFYLRSRGLPRREAEALLVEAFLAEALVAFPDEALAEALAERLRARLAARGAEVAA</sequence>
<feature type="domain" description="SUF system FeS cluster assembly SufBD core" evidence="2">
    <location>
        <begin position="185"/>
        <end position="413"/>
    </location>
</feature>
<dbReference type="Proteomes" id="UP000332515">
    <property type="component" value="Unassembled WGS sequence"/>
</dbReference>
<dbReference type="GO" id="GO:0016226">
    <property type="term" value="P:iron-sulfur cluster assembly"/>
    <property type="evidence" value="ECO:0007669"/>
    <property type="project" value="InterPro"/>
</dbReference>
<organism evidence="4 5">
    <name type="scientific">Segnochrobactrum spirostomi</name>
    <dbReference type="NCBI Taxonomy" id="2608987"/>
    <lineage>
        <taxon>Bacteria</taxon>
        <taxon>Pseudomonadati</taxon>
        <taxon>Pseudomonadota</taxon>
        <taxon>Alphaproteobacteria</taxon>
        <taxon>Hyphomicrobiales</taxon>
        <taxon>Segnochrobactraceae</taxon>
        <taxon>Segnochrobactrum</taxon>
    </lineage>
</organism>
<reference evidence="4 5" key="1">
    <citation type="submission" date="2019-09" db="EMBL/GenBank/DDBJ databases">
        <title>Segnochrobactrum spirostomi gen. nov., sp. nov., isolated from the ciliate Spirostomum cf. yagiui and description of a novel family, Segnochrobactraceae fam. nov. within the order Rhizobiales of the class Alphaproteobacteria.</title>
        <authorList>
            <person name="Akter S."/>
            <person name="Shazib S.U.A."/>
            <person name="Shin M.K."/>
        </authorList>
    </citation>
    <scope>NUCLEOTIDE SEQUENCE [LARGE SCALE GENOMIC DNA]</scope>
    <source>
        <strain evidence="4 5">Sp-1</strain>
    </source>
</reference>
<dbReference type="Pfam" id="PF19295">
    <property type="entry name" value="SufBD_N"/>
    <property type="match status" value="1"/>
</dbReference>
<comment type="similarity">
    <text evidence="1">Belongs to the iron-sulfur cluster assembly SufBD family.</text>
</comment>
<dbReference type="Pfam" id="PF01458">
    <property type="entry name" value="SUFBD_core"/>
    <property type="match status" value="1"/>
</dbReference>
<dbReference type="InterPro" id="IPR011542">
    <property type="entry name" value="SUF_FeS_clus_asmbl_SufD"/>
</dbReference>
<dbReference type="EMBL" id="VWNA01000001">
    <property type="protein sequence ID" value="MQT14603.1"/>
    <property type="molecule type" value="Genomic_DNA"/>
</dbReference>
<feature type="domain" description="SUF system FeS cluster assembly SufBD N-terminal" evidence="3">
    <location>
        <begin position="28"/>
        <end position="176"/>
    </location>
</feature>
<evidence type="ECO:0000259" key="3">
    <source>
        <dbReference type="Pfam" id="PF19295"/>
    </source>
</evidence>
<comment type="caution">
    <text evidence="4">The sequence shown here is derived from an EMBL/GenBank/DDBJ whole genome shotgun (WGS) entry which is preliminary data.</text>
</comment>
<proteinExistence type="inferred from homology"/>
<dbReference type="SUPFAM" id="SSF101960">
    <property type="entry name" value="Stabilizer of iron transporter SufD"/>
    <property type="match status" value="1"/>
</dbReference>
<dbReference type="InterPro" id="IPR055346">
    <property type="entry name" value="Fe-S_cluster_assembly_SufBD"/>
</dbReference>
<dbReference type="AlphaFoldDB" id="A0A6A7Y5U0"/>
<dbReference type="InterPro" id="IPR000825">
    <property type="entry name" value="SUF_FeS_clus_asmbl_SufBD_core"/>
</dbReference>
<evidence type="ECO:0000256" key="1">
    <source>
        <dbReference type="ARBA" id="ARBA00043967"/>
    </source>
</evidence>
<evidence type="ECO:0000313" key="5">
    <source>
        <dbReference type="Proteomes" id="UP000332515"/>
    </source>
</evidence>
<evidence type="ECO:0000313" key="4">
    <source>
        <dbReference type="EMBL" id="MQT14603.1"/>
    </source>
</evidence>
<keyword evidence="5" id="KW-1185">Reference proteome</keyword>
<gene>
    <name evidence="4" type="primary">sufD</name>
    <name evidence="4" type="ORF">F0357_18475</name>
</gene>
<dbReference type="InterPro" id="IPR037284">
    <property type="entry name" value="SUF_FeS_clus_asmbl_SufBD_sf"/>
</dbReference>
<protein>
    <submittedName>
        <fullName evidence="4">Fe-S cluster assembly protein SufD</fullName>
    </submittedName>
</protein>